<feature type="domain" description="Insertion element IS402-like" evidence="2">
    <location>
        <begin position="12"/>
        <end position="76"/>
    </location>
</feature>
<dbReference type="PANTHER" id="PTHR30007">
    <property type="entry name" value="PHP DOMAIN PROTEIN"/>
    <property type="match status" value="1"/>
</dbReference>
<evidence type="ECO:0000259" key="2">
    <source>
        <dbReference type="Pfam" id="PF13340"/>
    </source>
</evidence>
<evidence type="ECO:0000313" key="4">
    <source>
        <dbReference type="Proteomes" id="UP001516061"/>
    </source>
</evidence>
<evidence type="ECO:0000313" key="3">
    <source>
        <dbReference type="EMBL" id="NRT55639.1"/>
    </source>
</evidence>
<protein>
    <recommendedName>
        <fullName evidence="2">Insertion element IS402-like domain-containing protein</fullName>
    </recommendedName>
</protein>
<gene>
    <name evidence="3" type="ORF">HNQ01_001351</name>
</gene>
<sequence length="127" mass="14861">MPKRKVYASDISRERFAEIEPLLRGVRRRTKPTTVDLYEVFCAVLYLLRTGCQWRFLPADFPKWSTVYAWWRKWSEPDAEGVSTLERALKKSGWRGPRETGAQRHADAVDRGRAEREERGHGRVQGL</sequence>
<dbReference type="PANTHER" id="PTHR30007:SF0">
    <property type="entry name" value="TRANSPOSASE"/>
    <property type="match status" value="1"/>
</dbReference>
<evidence type="ECO:0000256" key="1">
    <source>
        <dbReference type="SAM" id="MobiDB-lite"/>
    </source>
</evidence>
<organism evidence="3 4">
    <name type="scientific">Sphaerotilus uruguayifluvii</name>
    <dbReference type="NCBI Taxonomy" id="2735897"/>
    <lineage>
        <taxon>Bacteria</taxon>
        <taxon>Pseudomonadati</taxon>
        <taxon>Pseudomonadota</taxon>
        <taxon>Betaproteobacteria</taxon>
        <taxon>Burkholderiales</taxon>
        <taxon>Sphaerotilaceae</taxon>
        <taxon>Sphaerotilus</taxon>
    </lineage>
</organism>
<keyword evidence="4" id="KW-1185">Reference proteome</keyword>
<dbReference type="EMBL" id="JABSNM010000004">
    <property type="protein sequence ID" value="NRT55639.1"/>
    <property type="molecule type" value="Genomic_DNA"/>
</dbReference>
<name>A0ABX2G028_9BURK</name>
<proteinExistence type="predicted"/>
<accession>A0ABX2G028</accession>
<reference evidence="3 4" key="1">
    <citation type="submission" date="2020-05" db="EMBL/GenBank/DDBJ databases">
        <title>Genomic Encyclopedia of Type Strains, Phase IV (KMG-V): Genome sequencing to study the core and pangenomes of soil and plant-associated prokaryotes.</title>
        <authorList>
            <person name="Whitman W."/>
        </authorList>
    </citation>
    <scope>NUCLEOTIDE SEQUENCE [LARGE SCALE GENOMIC DNA]</scope>
    <source>
        <strain evidence="3 4">C29</strain>
    </source>
</reference>
<comment type="caution">
    <text evidence="3">The sequence shown here is derived from an EMBL/GenBank/DDBJ whole genome shotgun (WGS) entry which is preliminary data.</text>
</comment>
<dbReference type="Pfam" id="PF13340">
    <property type="entry name" value="DUF4096"/>
    <property type="match status" value="1"/>
</dbReference>
<feature type="region of interest" description="Disordered" evidence="1">
    <location>
        <begin position="89"/>
        <end position="127"/>
    </location>
</feature>
<dbReference type="Proteomes" id="UP001516061">
    <property type="component" value="Unassembled WGS sequence"/>
</dbReference>
<feature type="compositionally biased region" description="Basic and acidic residues" evidence="1">
    <location>
        <begin position="96"/>
        <end position="121"/>
    </location>
</feature>
<dbReference type="InterPro" id="IPR025161">
    <property type="entry name" value="IS402-like_dom"/>
</dbReference>